<keyword evidence="15" id="KW-1185">Reference proteome</keyword>
<dbReference type="InterPro" id="IPR039046">
    <property type="entry name" value="PDPK1"/>
</dbReference>
<dbReference type="Proteomes" id="UP000278143">
    <property type="component" value="Unassembled WGS sequence"/>
</dbReference>
<dbReference type="GO" id="GO:0004674">
    <property type="term" value="F:protein serine/threonine kinase activity"/>
    <property type="evidence" value="ECO:0007669"/>
    <property type="project" value="UniProtKB-KW"/>
</dbReference>
<evidence type="ECO:0000256" key="12">
    <source>
        <dbReference type="SAM" id="MobiDB-lite"/>
    </source>
</evidence>
<dbReference type="EMBL" id="KZ989191">
    <property type="protein sequence ID" value="RKP27530.1"/>
    <property type="molecule type" value="Genomic_DNA"/>
</dbReference>
<dbReference type="PROSITE" id="PS50011">
    <property type="entry name" value="PROTEIN_KINASE_DOM"/>
    <property type="match status" value="1"/>
</dbReference>
<dbReference type="FunFam" id="1.10.510.10:FF:000163">
    <property type="entry name" value="3-phosphoinositide-dependent protein kinase 1"/>
    <property type="match status" value="1"/>
</dbReference>
<evidence type="ECO:0000259" key="13">
    <source>
        <dbReference type="PROSITE" id="PS50011"/>
    </source>
</evidence>
<dbReference type="InterPro" id="IPR008271">
    <property type="entry name" value="Ser/Thr_kinase_AS"/>
</dbReference>
<sequence>MSACHQHQHQHQHQRRRLPPRPCAPPPITPPPLSHVETEAVRAVPAQDVARKRCPEDFTMGRHLGEGSYSTVVQATEKLTQRKFAIKILDKRHIVKEKKTKYVNIEKQTLNKLHHPLIIKLFYTFQDAQSLYFVLELAPNGELLTWLRKLGSFDEHCARFYGAEIVQAVAYLHSQGVVHRDLKPENILLDEHMHIKLTDFGTAKLFEPHHDGSGSSDSANDRSNSFVGTAEYVSPELLTNKSATRSCDWWAFGCIVYQLLAGRPPFKAANEYLTFQKIIQLEYKFPPGFPETARDLVQKLLVLDPAHRLGSGPSGVQALQSHAFFASIDWEQLTQQTPPRLLPYLPPVHHHNEE</sequence>
<dbReference type="FunFam" id="3.30.200.20:FF:000191">
    <property type="entry name" value="3-phosphoinositide-dependent protein kinase 2-like"/>
    <property type="match status" value="1"/>
</dbReference>
<evidence type="ECO:0000256" key="9">
    <source>
        <dbReference type="ARBA" id="ARBA00048679"/>
    </source>
</evidence>
<evidence type="ECO:0000313" key="14">
    <source>
        <dbReference type="EMBL" id="RKP27530.1"/>
    </source>
</evidence>
<comment type="catalytic activity">
    <reaction evidence="9">
        <text>L-seryl-[protein] + ATP = O-phospho-L-seryl-[protein] + ADP + H(+)</text>
        <dbReference type="Rhea" id="RHEA:17989"/>
        <dbReference type="Rhea" id="RHEA-COMP:9863"/>
        <dbReference type="Rhea" id="RHEA-COMP:11604"/>
        <dbReference type="ChEBI" id="CHEBI:15378"/>
        <dbReference type="ChEBI" id="CHEBI:29999"/>
        <dbReference type="ChEBI" id="CHEBI:30616"/>
        <dbReference type="ChEBI" id="CHEBI:83421"/>
        <dbReference type="ChEBI" id="CHEBI:456216"/>
        <dbReference type="EC" id="2.7.11.1"/>
    </reaction>
</comment>
<dbReference type="GO" id="GO:0035556">
    <property type="term" value="P:intracellular signal transduction"/>
    <property type="evidence" value="ECO:0007669"/>
    <property type="project" value="TreeGrafter"/>
</dbReference>
<dbReference type="InterPro" id="IPR000719">
    <property type="entry name" value="Prot_kinase_dom"/>
</dbReference>
<evidence type="ECO:0000256" key="5">
    <source>
        <dbReference type="ARBA" id="ARBA00022741"/>
    </source>
</evidence>
<name>A0A4P9Z761_9FUNG</name>
<dbReference type="EC" id="2.7.11.1" evidence="2"/>
<evidence type="ECO:0000256" key="4">
    <source>
        <dbReference type="ARBA" id="ARBA00022679"/>
    </source>
</evidence>
<organism evidence="14 15">
    <name type="scientific">Syncephalis pseudoplumigaleata</name>
    <dbReference type="NCBI Taxonomy" id="1712513"/>
    <lineage>
        <taxon>Eukaryota</taxon>
        <taxon>Fungi</taxon>
        <taxon>Fungi incertae sedis</taxon>
        <taxon>Zoopagomycota</taxon>
        <taxon>Zoopagomycotina</taxon>
        <taxon>Zoopagomycetes</taxon>
        <taxon>Zoopagales</taxon>
        <taxon>Piptocephalidaceae</taxon>
        <taxon>Syncephalis</taxon>
    </lineage>
</organism>
<dbReference type="Gene3D" id="1.10.510.10">
    <property type="entry name" value="Transferase(Phosphotransferase) domain 1"/>
    <property type="match status" value="1"/>
</dbReference>
<evidence type="ECO:0000256" key="10">
    <source>
        <dbReference type="PROSITE-ProRule" id="PRU10141"/>
    </source>
</evidence>
<evidence type="ECO:0000256" key="1">
    <source>
        <dbReference type="ARBA" id="ARBA00010006"/>
    </source>
</evidence>
<keyword evidence="7 10" id="KW-0067">ATP-binding</keyword>
<feature type="domain" description="Protein kinase" evidence="13">
    <location>
        <begin position="58"/>
        <end position="325"/>
    </location>
</feature>
<dbReference type="SMART" id="SM00220">
    <property type="entry name" value="S_TKc"/>
    <property type="match status" value="1"/>
</dbReference>
<keyword evidence="6 14" id="KW-0418">Kinase</keyword>
<dbReference type="Pfam" id="PF00069">
    <property type="entry name" value="Pkinase"/>
    <property type="match status" value="1"/>
</dbReference>
<accession>A0A4P9Z761</accession>
<reference evidence="15" key="1">
    <citation type="journal article" date="2018" name="Nat. Microbiol.">
        <title>Leveraging single-cell genomics to expand the fungal tree of life.</title>
        <authorList>
            <person name="Ahrendt S.R."/>
            <person name="Quandt C.A."/>
            <person name="Ciobanu D."/>
            <person name="Clum A."/>
            <person name="Salamov A."/>
            <person name="Andreopoulos B."/>
            <person name="Cheng J.F."/>
            <person name="Woyke T."/>
            <person name="Pelin A."/>
            <person name="Henrissat B."/>
            <person name="Reynolds N.K."/>
            <person name="Benny G.L."/>
            <person name="Smith M.E."/>
            <person name="James T.Y."/>
            <person name="Grigoriev I.V."/>
        </authorList>
    </citation>
    <scope>NUCLEOTIDE SEQUENCE [LARGE SCALE GENOMIC DNA]</scope>
    <source>
        <strain evidence="15">Benny S71-1</strain>
    </source>
</reference>
<comment type="catalytic activity">
    <reaction evidence="8">
        <text>L-threonyl-[protein] + ATP = O-phospho-L-threonyl-[protein] + ADP + H(+)</text>
        <dbReference type="Rhea" id="RHEA:46608"/>
        <dbReference type="Rhea" id="RHEA-COMP:11060"/>
        <dbReference type="Rhea" id="RHEA-COMP:11605"/>
        <dbReference type="ChEBI" id="CHEBI:15378"/>
        <dbReference type="ChEBI" id="CHEBI:30013"/>
        <dbReference type="ChEBI" id="CHEBI:30616"/>
        <dbReference type="ChEBI" id="CHEBI:61977"/>
        <dbReference type="ChEBI" id="CHEBI:456216"/>
        <dbReference type="EC" id="2.7.11.1"/>
    </reaction>
</comment>
<feature type="compositionally biased region" description="Basic residues" evidence="12">
    <location>
        <begin position="1"/>
        <end position="19"/>
    </location>
</feature>
<dbReference type="PROSITE" id="PS00107">
    <property type="entry name" value="PROTEIN_KINASE_ATP"/>
    <property type="match status" value="1"/>
</dbReference>
<dbReference type="GO" id="GO:0005524">
    <property type="term" value="F:ATP binding"/>
    <property type="evidence" value="ECO:0007669"/>
    <property type="project" value="UniProtKB-UniRule"/>
</dbReference>
<dbReference type="PANTHER" id="PTHR24356:SF163">
    <property type="entry name" value="3-PHOSPHOINOSITIDE-DEPENDENT PROTEIN KINASE 1-RELATED"/>
    <property type="match status" value="1"/>
</dbReference>
<dbReference type="AlphaFoldDB" id="A0A4P9Z761"/>
<evidence type="ECO:0000256" key="3">
    <source>
        <dbReference type="ARBA" id="ARBA00022527"/>
    </source>
</evidence>
<dbReference type="SUPFAM" id="SSF56112">
    <property type="entry name" value="Protein kinase-like (PK-like)"/>
    <property type="match status" value="1"/>
</dbReference>
<dbReference type="CDD" id="cd05581">
    <property type="entry name" value="STKc_PDK1"/>
    <property type="match status" value="1"/>
</dbReference>
<keyword evidence="3 11" id="KW-0723">Serine/threonine-protein kinase</keyword>
<gene>
    <name evidence="14" type="ORF">SYNPS1DRAFT_12531</name>
</gene>
<evidence type="ECO:0000256" key="7">
    <source>
        <dbReference type="ARBA" id="ARBA00022840"/>
    </source>
</evidence>
<comment type="similarity">
    <text evidence="1">Belongs to the protein kinase superfamily. AGC Ser/Thr protein kinase family. PDPK1 subfamily.</text>
</comment>
<evidence type="ECO:0000256" key="11">
    <source>
        <dbReference type="RuleBase" id="RU000304"/>
    </source>
</evidence>
<feature type="compositionally biased region" description="Pro residues" evidence="12">
    <location>
        <begin position="20"/>
        <end position="33"/>
    </location>
</feature>
<evidence type="ECO:0000256" key="6">
    <source>
        <dbReference type="ARBA" id="ARBA00022777"/>
    </source>
</evidence>
<dbReference type="PROSITE" id="PS00108">
    <property type="entry name" value="PROTEIN_KINASE_ST"/>
    <property type="match status" value="1"/>
</dbReference>
<keyword evidence="4" id="KW-0808">Transferase</keyword>
<proteinExistence type="inferred from homology"/>
<feature type="non-terminal residue" evidence="14">
    <location>
        <position position="354"/>
    </location>
</feature>
<feature type="binding site" evidence="10">
    <location>
        <position position="87"/>
    </location>
    <ligand>
        <name>ATP</name>
        <dbReference type="ChEBI" id="CHEBI:30616"/>
    </ligand>
</feature>
<evidence type="ECO:0000313" key="15">
    <source>
        <dbReference type="Proteomes" id="UP000278143"/>
    </source>
</evidence>
<dbReference type="Gene3D" id="3.30.200.20">
    <property type="entry name" value="Phosphorylase Kinase, domain 1"/>
    <property type="match status" value="1"/>
</dbReference>
<feature type="region of interest" description="Disordered" evidence="12">
    <location>
        <begin position="1"/>
        <end position="34"/>
    </location>
</feature>
<dbReference type="InterPro" id="IPR017441">
    <property type="entry name" value="Protein_kinase_ATP_BS"/>
</dbReference>
<dbReference type="PANTHER" id="PTHR24356">
    <property type="entry name" value="SERINE/THREONINE-PROTEIN KINASE"/>
    <property type="match status" value="1"/>
</dbReference>
<evidence type="ECO:0000256" key="8">
    <source>
        <dbReference type="ARBA" id="ARBA00047899"/>
    </source>
</evidence>
<protein>
    <recommendedName>
        <fullName evidence="2">non-specific serine/threonine protein kinase</fullName>
        <ecNumber evidence="2">2.7.11.1</ecNumber>
    </recommendedName>
</protein>
<evidence type="ECO:0000256" key="2">
    <source>
        <dbReference type="ARBA" id="ARBA00012513"/>
    </source>
</evidence>
<dbReference type="OrthoDB" id="347657at2759"/>
<keyword evidence="5 10" id="KW-0547">Nucleotide-binding</keyword>
<dbReference type="InterPro" id="IPR050236">
    <property type="entry name" value="Ser_Thr_kinase_AGC"/>
</dbReference>
<dbReference type="InterPro" id="IPR011009">
    <property type="entry name" value="Kinase-like_dom_sf"/>
</dbReference>